<reference evidence="2" key="1">
    <citation type="journal article" date="2014" name="Int. J. Syst. Evol. Microbiol.">
        <title>Complete genome sequence of Corynebacterium casei LMG S-19264T (=DSM 44701T), isolated from a smear-ripened cheese.</title>
        <authorList>
            <consortium name="US DOE Joint Genome Institute (JGI-PGF)"/>
            <person name="Walter F."/>
            <person name="Albersmeier A."/>
            <person name="Kalinowski J."/>
            <person name="Ruckert C."/>
        </authorList>
    </citation>
    <scope>NUCLEOTIDE SEQUENCE</scope>
    <source>
        <strain evidence="2">CGMCC 1.3617</strain>
    </source>
</reference>
<evidence type="ECO:0000313" key="2">
    <source>
        <dbReference type="EMBL" id="GGJ45017.1"/>
    </source>
</evidence>
<sequence length="338" mass="37192">MPDHFVALTRRALAATALTLAAVTPAPAQQAAGDPLPSWRDGQTKRAIQSLIGRVTRPGTRHFVAPTERVAVFDNDGTLWVEHPMYTQFAFAIDRLKEMTQRDPALLANPVLKAAVDGDMRVVMAAGERGLAEIIAVTHTGMSQDAFNSIATQWLANARHPRFNRPYTQLIYQPMLEAMRLLRREGFAVWIVTGGGQEFVRAFSGPTYNVPIAQVVGSVGKTEFRLLPDGKSELFRLPAIEAVDDGPGKPVGIGRFIGRRPIIAFGNSDGDIEMLQYATTSPGPRLGLFVHHDDAVREYAYDRETHVGKLDRGLTLAPAAGWRLISMRNDWLRIFPGS</sequence>
<comment type="caution">
    <text evidence="2">The sequence shown here is derived from an EMBL/GenBank/DDBJ whole genome shotgun (WGS) entry which is preliminary data.</text>
</comment>
<evidence type="ECO:0000256" key="1">
    <source>
        <dbReference type="SAM" id="SignalP"/>
    </source>
</evidence>
<dbReference type="Gene3D" id="3.40.50.1000">
    <property type="entry name" value="HAD superfamily/HAD-like"/>
    <property type="match status" value="1"/>
</dbReference>
<dbReference type="Pfam" id="PF12710">
    <property type="entry name" value="HAD"/>
    <property type="match status" value="1"/>
</dbReference>
<dbReference type="Proteomes" id="UP000661507">
    <property type="component" value="Unassembled WGS sequence"/>
</dbReference>
<dbReference type="AlphaFoldDB" id="A0A917L8J7"/>
<feature type="signal peptide" evidence="1">
    <location>
        <begin position="1"/>
        <end position="28"/>
    </location>
</feature>
<gene>
    <name evidence="2" type="ORF">GCM10011320_60550</name>
</gene>
<proteinExistence type="predicted"/>
<name>A0A917L8J7_9PROT</name>
<keyword evidence="1" id="KW-0732">Signal</keyword>
<reference evidence="2" key="2">
    <citation type="submission" date="2020-09" db="EMBL/GenBank/DDBJ databases">
        <authorList>
            <person name="Sun Q."/>
            <person name="Zhou Y."/>
        </authorList>
    </citation>
    <scope>NUCLEOTIDE SEQUENCE</scope>
    <source>
        <strain evidence="2">CGMCC 1.3617</strain>
    </source>
</reference>
<feature type="chain" id="PRO_5036742318" evidence="1">
    <location>
        <begin position="29"/>
        <end position="338"/>
    </location>
</feature>
<dbReference type="InterPro" id="IPR023214">
    <property type="entry name" value="HAD_sf"/>
</dbReference>
<protein>
    <submittedName>
        <fullName evidence="2">Haloacid dehalogenase</fullName>
    </submittedName>
</protein>
<keyword evidence="3" id="KW-1185">Reference proteome</keyword>
<evidence type="ECO:0000313" key="3">
    <source>
        <dbReference type="Proteomes" id="UP000661507"/>
    </source>
</evidence>
<dbReference type="InterPro" id="IPR036412">
    <property type="entry name" value="HAD-like_sf"/>
</dbReference>
<dbReference type="SUPFAM" id="SSF56784">
    <property type="entry name" value="HAD-like"/>
    <property type="match status" value="1"/>
</dbReference>
<accession>A0A917L8J7</accession>
<dbReference type="EMBL" id="BMKW01000038">
    <property type="protein sequence ID" value="GGJ45017.1"/>
    <property type="molecule type" value="Genomic_DNA"/>
</dbReference>
<organism evidence="2 3">
    <name type="scientific">Neoroseomonas lacus</name>
    <dbReference type="NCBI Taxonomy" id="287609"/>
    <lineage>
        <taxon>Bacteria</taxon>
        <taxon>Pseudomonadati</taxon>
        <taxon>Pseudomonadota</taxon>
        <taxon>Alphaproteobacteria</taxon>
        <taxon>Acetobacterales</taxon>
        <taxon>Acetobacteraceae</taxon>
        <taxon>Neoroseomonas</taxon>
    </lineage>
</organism>